<dbReference type="GO" id="GO:0016491">
    <property type="term" value="F:oxidoreductase activity"/>
    <property type="evidence" value="ECO:0007669"/>
    <property type="project" value="InterPro"/>
</dbReference>
<organism evidence="2 3">
    <name type="scientific">Paeniglutamicibacter gangotriensis</name>
    <dbReference type="NCBI Taxonomy" id="254787"/>
    <lineage>
        <taxon>Bacteria</taxon>
        <taxon>Bacillati</taxon>
        <taxon>Actinomycetota</taxon>
        <taxon>Actinomycetes</taxon>
        <taxon>Micrococcales</taxon>
        <taxon>Micrococcaceae</taxon>
        <taxon>Paeniglutamicibacter</taxon>
    </lineage>
</organism>
<comment type="caution">
    <text evidence="2">The sequence shown here is derived from an EMBL/GenBank/DDBJ whole genome shotgun (WGS) entry which is preliminary data.</text>
</comment>
<dbReference type="SUPFAM" id="SSF51905">
    <property type="entry name" value="FAD/NAD(P)-binding domain"/>
    <property type="match status" value="1"/>
</dbReference>
<proteinExistence type="predicted"/>
<dbReference type="PRINTS" id="PR00411">
    <property type="entry name" value="PNDRDTASEI"/>
</dbReference>
<dbReference type="PANTHER" id="PTHR42841">
    <property type="entry name" value="AMINE OXIDASE"/>
    <property type="match status" value="1"/>
</dbReference>
<dbReference type="Proteomes" id="UP000323856">
    <property type="component" value="Unassembled WGS sequence"/>
</dbReference>
<feature type="domain" description="Amine oxidase" evidence="1">
    <location>
        <begin position="10"/>
        <end position="389"/>
    </location>
</feature>
<dbReference type="RefSeq" id="WP_149619161.1">
    <property type="nucleotide sequence ID" value="NZ_VOBL01000005.1"/>
</dbReference>
<evidence type="ECO:0000313" key="2">
    <source>
        <dbReference type="EMBL" id="KAA0978015.1"/>
    </source>
</evidence>
<dbReference type="InterPro" id="IPR036188">
    <property type="entry name" value="FAD/NAD-bd_sf"/>
</dbReference>
<sequence length="545" mass="57472">MEVLVIGAGLAGLYAAGLALRQGHEVTILESSERLGGRVRTEVVDGFLCDRGFQLLNPGYPEAKRALELVALDLHASGRGVAVRNDRGIVVLADPLRHPSRIPELFGGTLALADLRAMVRWIRLARDGSRTLRQSTNGAGFSDPAGKVVQRFFAGVVGDTELEISAPFALKLAGYFAKAIPSLPAQGMGAIAHQLAEPVEHRIRFSTGVESLSTKDGRVTVHCTSGERLSADRVVVAAGPRASARLTGQPEPAMNSITTWWFAATKRPSGSVFLHVDVREGARLVHASVISNICPSYAPAGRHLVQATAVGEHGVDDVDALAQAADILGVENPDWQLLVRHDIPDALPAIKPGHCPLSSTLSGVIIAGDTAEASIQGALASGAAAAAALGAERSAGSRPGSVNDTFTVELRMPGNAQDLWKKLIDLDAHTAAIPFTTVSPAASHMHEGLEFVGLTRVGAMRMTDRMMVRQADPPGPGTLGNLAVSKFGPVAGEVHATVEQAGTYVVVTWSQSLRPAWLPRRLRPLGAVIAQAGYRIALRKLLASR</sequence>
<accession>A0A5B0EIJ4</accession>
<protein>
    <submittedName>
        <fullName evidence="2">FAD-dependent oxidoreductase</fullName>
    </submittedName>
</protein>
<dbReference type="InterPro" id="IPR002937">
    <property type="entry name" value="Amino_oxidase"/>
</dbReference>
<evidence type="ECO:0000313" key="3">
    <source>
        <dbReference type="Proteomes" id="UP000323856"/>
    </source>
</evidence>
<gene>
    <name evidence="2" type="ORF">FQ154_07125</name>
</gene>
<dbReference type="Pfam" id="PF01593">
    <property type="entry name" value="Amino_oxidase"/>
    <property type="match status" value="1"/>
</dbReference>
<dbReference type="Gene3D" id="3.50.50.60">
    <property type="entry name" value="FAD/NAD(P)-binding domain"/>
    <property type="match status" value="1"/>
</dbReference>
<dbReference type="EMBL" id="VOBL01000005">
    <property type="protein sequence ID" value="KAA0978015.1"/>
    <property type="molecule type" value="Genomic_DNA"/>
</dbReference>
<evidence type="ECO:0000259" key="1">
    <source>
        <dbReference type="Pfam" id="PF01593"/>
    </source>
</evidence>
<dbReference type="OrthoDB" id="9767561at2"/>
<dbReference type="SUPFAM" id="SSF55961">
    <property type="entry name" value="Bet v1-like"/>
    <property type="match status" value="1"/>
</dbReference>
<name>A0A5B0EIJ4_9MICC</name>
<dbReference type="AlphaFoldDB" id="A0A5B0EIJ4"/>
<reference evidence="2 3" key="1">
    <citation type="submission" date="2019-07" db="EMBL/GenBank/DDBJ databases">
        <title>Analysis of the biochemical properties, biological activity and biotechnological potential of siderophores and biosurfactants produced by Antarctic psychrotolerant bacteria.</title>
        <authorList>
            <person name="Styczynski M."/>
            <person name="Krucon T."/>
            <person name="Decewicz P."/>
            <person name="Dziewit L."/>
        </authorList>
    </citation>
    <scope>NUCLEOTIDE SEQUENCE [LARGE SCALE GENOMIC DNA]</scope>
    <source>
        <strain evidence="2 3">ANT_H27</strain>
    </source>
</reference>